<gene>
    <name evidence="1" type="ORF">NEOLEDRAFT_1136351</name>
</gene>
<evidence type="ECO:0000313" key="2">
    <source>
        <dbReference type="Proteomes" id="UP000076761"/>
    </source>
</evidence>
<evidence type="ECO:0000313" key="1">
    <source>
        <dbReference type="EMBL" id="KZT23565.1"/>
    </source>
</evidence>
<name>A0A165RB95_9AGAM</name>
<organism evidence="1 2">
    <name type="scientific">Neolentinus lepideus HHB14362 ss-1</name>
    <dbReference type="NCBI Taxonomy" id="1314782"/>
    <lineage>
        <taxon>Eukaryota</taxon>
        <taxon>Fungi</taxon>
        <taxon>Dikarya</taxon>
        <taxon>Basidiomycota</taxon>
        <taxon>Agaricomycotina</taxon>
        <taxon>Agaricomycetes</taxon>
        <taxon>Gloeophyllales</taxon>
        <taxon>Gloeophyllaceae</taxon>
        <taxon>Neolentinus</taxon>
    </lineage>
</organism>
<reference evidence="1 2" key="1">
    <citation type="journal article" date="2016" name="Mol. Biol. Evol.">
        <title>Comparative Genomics of Early-Diverging Mushroom-Forming Fungi Provides Insights into the Origins of Lignocellulose Decay Capabilities.</title>
        <authorList>
            <person name="Nagy L.G."/>
            <person name="Riley R."/>
            <person name="Tritt A."/>
            <person name="Adam C."/>
            <person name="Daum C."/>
            <person name="Floudas D."/>
            <person name="Sun H."/>
            <person name="Yadav J.S."/>
            <person name="Pangilinan J."/>
            <person name="Larsson K.H."/>
            <person name="Matsuura K."/>
            <person name="Barry K."/>
            <person name="Labutti K."/>
            <person name="Kuo R."/>
            <person name="Ohm R.A."/>
            <person name="Bhattacharya S.S."/>
            <person name="Shirouzu T."/>
            <person name="Yoshinaga Y."/>
            <person name="Martin F.M."/>
            <person name="Grigoriev I.V."/>
            <person name="Hibbett D.S."/>
        </authorList>
    </citation>
    <scope>NUCLEOTIDE SEQUENCE [LARGE SCALE GENOMIC DNA]</scope>
    <source>
        <strain evidence="1 2">HHB14362 ss-1</strain>
    </source>
</reference>
<keyword evidence="2" id="KW-1185">Reference proteome</keyword>
<sequence length="158" mass="17984">MRLQVLSISRFREAIVALLREGAQLWICPGLSIPAASGISATSLPLMRFSQPVAIYSGPESCSALVKLFISSIGVWIHAWVMSFSHSRRPLHSKYCRRLRPPARRHSRTQDLLRLHSRALFLHGFAMDRFNHDCPSRNTSPDIHYFAKHSGRSDRFTT</sequence>
<dbReference type="InParanoid" id="A0A165RB95"/>
<protein>
    <submittedName>
        <fullName evidence="1">Uncharacterized protein</fullName>
    </submittedName>
</protein>
<accession>A0A165RB95</accession>
<dbReference type="EMBL" id="KV425584">
    <property type="protein sequence ID" value="KZT23565.1"/>
    <property type="molecule type" value="Genomic_DNA"/>
</dbReference>
<dbReference type="Proteomes" id="UP000076761">
    <property type="component" value="Unassembled WGS sequence"/>
</dbReference>
<proteinExistence type="predicted"/>
<dbReference type="AlphaFoldDB" id="A0A165RB95"/>